<feature type="transmembrane region" description="Helical" evidence="1">
    <location>
        <begin position="40"/>
        <end position="58"/>
    </location>
</feature>
<reference evidence="2" key="1">
    <citation type="journal article" date="2020" name="Stud. Mycol.">
        <title>101 Dothideomycetes genomes: a test case for predicting lifestyles and emergence of pathogens.</title>
        <authorList>
            <person name="Haridas S."/>
            <person name="Albert R."/>
            <person name="Binder M."/>
            <person name="Bloem J."/>
            <person name="Labutti K."/>
            <person name="Salamov A."/>
            <person name="Andreopoulos B."/>
            <person name="Baker S."/>
            <person name="Barry K."/>
            <person name="Bills G."/>
            <person name="Bluhm B."/>
            <person name="Cannon C."/>
            <person name="Castanera R."/>
            <person name="Culley D."/>
            <person name="Daum C."/>
            <person name="Ezra D."/>
            <person name="Gonzalez J."/>
            <person name="Henrissat B."/>
            <person name="Kuo A."/>
            <person name="Liang C."/>
            <person name="Lipzen A."/>
            <person name="Lutzoni F."/>
            <person name="Magnuson J."/>
            <person name="Mondo S."/>
            <person name="Nolan M."/>
            <person name="Ohm R."/>
            <person name="Pangilinan J."/>
            <person name="Park H.-J."/>
            <person name="Ramirez L."/>
            <person name="Alfaro M."/>
            <person name="Sun H."/>
            <person name="Tritt A."/>
            <person name="Yoshinaga Y."/>
            <person name="Zwiers L.-H."/>
            <person name="Turgeon B."/>
            <person name="Goodwin S."/>
            <person name="Spatafora J."/>
            <person name="Crous P."/>
            <person name="Grigoriev I."/>
        </authorList>
    </citation>
    <scope>NUCLEOTIDE SEQUENCE</scope>
    <source>
        <strain evidence="2">CBS 183.55</strain>
    </source>
</reference>
<name>A0A6A5RZD6_9PLEO</name>
<evidence type="ECO:0000313" key="2">
    <source>
        <dbReference type="EMBL" id="KAF1933222.1"/>
    </source>
</evidence>
<keyword evidence="3" id="KW-1185">Reference proteome</keyword>
<dbReference type="GeneID" id="54345652"/>
<organism evidence="2 3">
    <name type="scientific">Didymella exigua CBS 183.55</name>
    <dbReference type="NCBI Taxonomy" id="1150837"/>
    <lineage>
        <taxon>Eukaryota</taxon>
        <taxon>Fungi</taxon>
        <taxon>Dikarya</taxon>
        <taxon>Ascomycota</taxon>
        <taxon>Pezizomycotina</taxon>
        <taxon>Dothideomycetes</taxon>
        <taxon>Pleosporomycetidae</taxon>
        <taxon>Pleosporales</taxon>
        <taxon>Pleosporineae</taxon>
        <taxon>Didymellaceae</taxon>
        <taxon>Didymella</taxon>
    </lineage>
</organism>
<sequence>MTLVYSHNFMNVHCRITPKDMPRFVSAIAWPWPGYRHVVFMIRSLFFIIVQGVCGAFNSKRAPL</sequence>
<evidence type="ECO:0000313" key="3">
    <source>
        <dbReference type="Proteomes" id="UP000800082"/>
    </source>
</evidence>
<keyword evidence="1" id="KW-0812">Transmembrane</keyword>
<dbReference type="EMBL" id="ML978957">
    <property type="protein sequence ID" value="KAF1933222.1"/>
    <property type="molecule type" value="Genomic_DNA"/>
</dbReference>
<evidence type="ECO:0000256" key="1">
    <source>
        <dbReference type="SAM" id="Phobius"/>
    </source>
</evidence>
<dbReference type="AlphaFoldDB" id="A0A6A5RZD6"/>
<dbReference type="Proteomes" id="UP000800082">
    <property type="component" value="Unassembled WGS sequence"/>
</dbReference>
<protein>
    <submittedName>
        <fullName evidence="2">Uncharacterized protein</fullName>
    </submittedName>
</protein>
<proteinExistence type="predicted"/>
<gene>
    <name evidence="2" type="ORF">M421DRAFT_192142</name>
</gene>
<keyword evidence="1" id="KW-1133">Transmembrane helix</keyword>
<accession>A0A6A5RZD6</accession>
<dbReference type="RefSeq" id="XP_033453470.1">
    <property type="nucleotide sequence ID" value="XM_033588005.1"/>
</dbReference>
<keyword evidence="1" id="KW-0472">Membrane</keyword>